<reference evidence="2 3" key="1">
    <citation type="journal article" date="2015" name="Biotechnol. Biofuels">
        <title>Enhanced degradation of softwood versus hardwood by the white-rot fungus Pycnoporus coccineus.</title>
        <authorList>
            <person name="Couturier M."/>
            <person name="Navarro D."/>
            <person name="Chevret D."/>
            <person name="Henrissat B."/>
            <person name="Piumi F."/>
            <person name="Ruiz-Duenas F.J."/>
            <person name="Martinez A.T."/>
            <person name="Grigoriev I.V."/>
            <person name="Riley R."/>
            <person name="Lipzen A."/>
            <person name="Berrin J.G."/>
            <person name="Master E.R."/>
            <person name="Rosso M.N."/>
        </authorList>
    </citation>
    <scope>NUCLEOTIDE SEQUENCE [LARGE SCALE GENOMIC DNA]</scope>
    <source>
        <strain evidence="2 3">BRFM310</strain>
    </source>
</reference>
<evidence type="ECO:0000313" key="3">
    <source>
        <dbReference type="Proteomes" id="UP000193067"/>
    </source>
</evidence>
<name>A0A1Y2INS5_TRAC3</name>
<dbReference type="Proteomes" id="UP000193067">
    <property type="component" value="Unassembled WGS sequence"/>
</dbReference>
<protein>
    <recommendedName>
        <fullName evidence="1">F-box domain-containing protein</fullName>
    </recommendedName>
</protein>
<evidence type="ECO:0000313" key="2">
    <source>
        <dbReference type="EMBL" id="OSD02274.1"/>
    </source>
</evidence>
<feature type="domain" description="F-box" evidence="1">
    <location>
        <begin position="24"/>
        <end position="59"/>
    </location>
</feature>
<organism evidence="2 3">
    <name type="scientific">Trametes coccinea (strain BRFM310)</name>
    <name type="common">Pycnoporus coccineus</name>
    <dbReference type="NCBI Taxonomy" id="1353009"/>
    <lineage>
        <taxon>Eukaryota</taxon>
        <taxon>Fungi</taxon>
        <taxon>Dikarya</taxon>
        <taxon>Basidiomycota</taxon>
        <taxon>Agaricomycotina</taxon>
        <taxon>Agaricomycetes</taxon>
        <taxon>Polyporales</taxon>
        <taxon>Polyporaceae</taxon>
        <taxon>Trametes</taxon>
    </lineage>
</organism>
<evidence type="ECO:0000259" key="1">
    <source>
        <dbReference type="Pfam" id="PF00646"/>
    </source>
</evidence>
<dbReference type="Pfam" id="PF00646">
    <property type="entry name" value="F-box"/>
    <property type="match status" value="1"/>
</dbReference>
<dbReference type="InterPro" id="IPR001810">
    <property type="entry name" value="F-box_dom"/>
</dbReference>
<dbReference type="AlphaFoldDB" id="A0A1Y2INS5"/>
<dbReference type="SUPFAM" id="SSF81383">
    <property type="entry name" value="F-box domain"/>
    <property type="match status" value="1"/>
</dbReference>
<dbReference type="EMBL" id="KZ084106">
    <property type="protein sequence ID" value="OSD02274.1"/>
    <property type="molecule type" value="Genomic_DNA"/>
</dbReference>
<proteinExistence type="predicted"/>
<gene>
    <name evidence="2" type="ORF">PYCCODRAFT_423641</name>
</gene>
<accession>A0A1Y2INS5</accession>
<keyword evidence="3" id="KW-1185">Reference proteome</keyword>
<sequence>MCCTPSVCTSCQRCPDEERPPCCLSILDIDAILEIIELLPTRELKRFSATCKWLRQVCKPYLFANAHINVDKEVFTGDIFQTSSDVWLYTLYRILAPNASSGLHRHL</sequence>
<dbReference type="InterPro" id="IPR036047">
    <property type="entry name" value="F-box-like_dom_sf"/>
</dbReference>